<evidence type="ECO:0000313" key="1">
    <source>
        <dbReference type="EMBL" id="KKM94260.1"/>
    </source>
</evidence>
<sequence length="189" mass="21443">MSKLRVLVACEFSGIVRDAFRAKGHDAVSCDLLPTEKPGPHIQGDVLEILGDSWDLMIAHPPCTRLCNSGVRWLDERNLWSDMWEAGEFFRLLLEAPILRIAIENPIPHKYAVKAIGRKYDQIIQPWQFGHGETKATCLWLKGLPKLEPENIVKGREQRIFNMPKNADRGRLRSITFQGIANAMAVTWG</sequence>
<dbReference type="EMBL" id="LAZR01006162">
    <property type="protein sequence ID" value="KKM94260.1"/>
    <property type="molecule type" value="Genomic_DNA"/>
</dbReference>
<comment type="caution">
    <text evidence="1">The sequence shown here is derived from an EMBL/GenBank/DDBJ whole genome shotgun (WGS) entry which is preliminary data.</text>
</comment>
<organism evidence="1">
    <name type="scientific">marine sediment metagenome</name>
    <dbReference type="NCBI Taxonomy" id="412755"/>
    <lineage>
        <taxon>unclassified sequences</taxon>
        <taxon>metagenomes</taxon>
        <taxon>ecological metagenomes</taxon>
    </lineage>
</organism>
<name>A0A0F9NZM3_9ZZZZ</name>
<evidence type="ECO:0008006" key="2">
    <source>
        <dbReference type="Google" id="ProtNLM"/>
    </source>
</evidence>
<accession>A0A0F9NZM3</accession>
<proteinExistence type="predicted"/>
<reference evidence="1" key="1">
    <citation type="journal article" date="2015" name="Nature">
        <title>Complex archaea that bridge the gap between prokaryotes and eukaryotes.</title>
        <authorList>
            <person name="Spang A."/>
            <person name="Saw J.H."/>
            <person name="Jorgensen S.L."/>
            <person name="Zaremba-Niedzwiedzka K."/>
            <person name="Martijn J."/>
            <person name="Lind A.E."/>
            <person name="van Eijk R."/>
            <person name="Schleper C."/>
            <person name="Guy L."/>
            <person name="Ettema T.J."/>
        </authorList>
    </citation>
    <scope>NUCLEOTIDE SEQUENCE</scope>
</reference>
<dbReference type="AlphaFoldDB" id="A0A0F9NZM3"/>
<gene>
    <name evidence="1" type="ORF">LCGC14_1200060</name>
</gene>
<protein>
    <recommendedName>
        <fullName evidence="2">DNA cytosine methyltransferase</fullName>
    </recommendedName>
</protein>